<protein>
    <submittedName>
        <fullName evidence="1">Uncharacterized protein</fullName>
    </submittedName>
</protein>
<name>A0ABV2GLR3_9HYPH</name>
<gene>
    <name evidence="1" type="ORF">ABID19_002251</name>
</gene>
<sequence length="89" mass="9936">MQRAVRICNQQPITAVLVLAPERALAQQAPEQVLAPEQALRGPVRAQELALRVPEQALVLLALGLAWWPPAVQQALAVHRFVQKYNKRQ</sequence>
<proteinExistence type="predicted"/>
<dbReference type="Proteomes" id="UP001549204">
    <property type="component" value="Unassembled WGS sequence"/>
</dbReference>
<evidence type="ECO:0000313" key="2">
    <source>
        <dbReference type="Proteomes" id="UP001549204"/>
    </source>
</evidence>
<reference evidence="1 2" key="1">
    <citation type="submission" date="2024-06" db="EMBL/GenBank/DDBJ databases">
        <title>Genomic Encyclopedia of Type Strains, Phase IV (KMG-IV): sequencing the most valuable type-strain genomes for metagenomic binning, comparative biology and taxonomic classification.</title>
        <authorList>
            <person name="Goeker M."/>
        </authorList>
    </citation>
    <scope>NUCLEOTIDE SEQUENCE [LARGE SCALE GENOMIC DNA]</scope>
    <source>
        <strain evidence="1 2">DSM 100022</strain>
    </source>
</reference>
<evidence type="ECO:0000313" key="1">
    <source>
        <dbReference type="EMBL" id="MET3579226.1"/>
    </source>
</evidence>
<keyword evidence="2" id="KW-1185">Reference proteome</keyword>
<accession>A0ABV2GLR3</accession>
<dbReference type="RefSeq" id="WP_354490430.1">
    <property type="nucleotide sequence ID" value="NZ_JBEPMC010000003.1"/>
</dbReference>
<comment type="caution">
    <text evidence="1">The sequence shown here is derived from an EMBL/GenBank/DDBJ whole genome shotgun (WGS) entry which is preliminary data.</text>
</comment>
<organism evidence="1 2">
    <name type="scientific">Mesorhizobium robiniae</name>
    <dbReference type="NCBI Taxonomy" id="559315"/>
    <lineage>
        <taxon>Bacteria</taxon>
        <taxon>Pseudomonadati</taxon>
        <taxon>Pseudomonadota</taxon>
        <taxon>Alphaproteobacteria</taxon>
        <taxon>Hyphomicrobiales</taxon>
        <taxon>Phyllobacteriaceae</taxon>
        <taxon>Mesorhizobium</taxon>
    </lineage>
</organism>
<dbReference type="EMBL" id="JBEPMC010000003">
    <property type="protein sequence ID" value="MET3579226.1"/>
    <property type="molecule type" value="Genomic_DNA"/>
</dbReference>